<dbReference type="InterPro" id="IPR001584">
    <property type="entry name" value="Integrase_cat-core"/>
</dbReference>
<protein>
    <submittedName>
        <fullName evidence="3">Putative transposase</fullName>
    </submittedName>
</protein>
<dbReference type="SUPFAM" id="SSF46689">
    <property type="entry name" value="Homeodomain-like"/>
    <property type="match status" value="1"/>
</dbReference>
<gene>
    <name evidence="3" type="ordered locus">SZO_16920</name>
</gene>
<dbReference type="HOGENOM" id="CLU_041517_0_1_9"/>
<dbReference type="eggNOG" id="COG2801">
    <property type="taxonomic scope" value="Bacteria"/>
</dbReference>
<dbReference type="AlphaFoldDB" id="C0MF28"/>
<evidence type="ECO:0000313" key="4">
    <source>
        <dbReference type="Proteomes" id="UP000001368"/>
    </source>
</evidence>
<dbReference type="NCBIfam" id="NF033594">
    <property type="entry name" value="transpos_ISNCY_2"/>
    <property type="match status" value="1"/>
</dbReference>
<reference evidence="3 4" key="1">
    <citation type="journal article" date="2009" name="PLoS Pathog.">
        <title>Genomic evidence for the evolution of Streptococcus equi: host restriction, increased virulence, and genetic exchange with human pathogens.</title>
        <authorList>
            <person name="Holden M.T.G."/>
            <person name="Heather Z."/>
            <person name="Paillot R."/>
            <person name="Steward K.F."/>
            <person name="Webb K."/>
            <person name="Ainslie F."/>
            <person name="Jourdan T."/>
            <person name="Bason N.C."/>
            <person name="Holroyd N.E."/>
            <person name="Mungall K."/>
            <person name="Quail M.A."/>
            <person name="Sanders M."/>
            <person name="Simmonds M."/>
            <person name="Willey D."/>
            <person name="Brooks K."/>
            <person name="Aanensen D.M."/>
            <person name="Spratt B.G."/>
            <person name="Jolley K.A."/>
            <person name="Maiden M.C.J."/>
            <person name="Kehoe M."/>
            <person name="Chanter N."/>
            <person name="Bentley S.D."/>
            <person name="Robinson C."/>
            <person name="Maskell D.J."/>
            <person name="Parkhill J."/>
            <person name="Waller A.S."/>
        </authorList>
    </citation>
    <scope>NUCLEOTIDE SEQUENCE [LARGE SCALE GENOMIC DNA]</scope>
    <source>
        <strain evidence="3 4">H70</strain>
    </source>
</reference>
<evidence type="ECO:0000259" key="2">
    <source>
        <dbReference type="PROSITE" id="PS50994"/>
    </source>
</evidence>
<dbReference type="PROSITE" id="PS50994">
    <property type="entry name" value="INTEGRASE"/>
    <property type="match status" value="1"/>
</dbReference>
<dbReference type="PANTHER" id="PTHR35004:SF7">
    <property type="entry name" value="INTEGRASE PROTEIN"/>
    <property type="match status" value="1"/>
</dbReference>
<feature type="domain" description="Integrase catalytic" evidence="2">
    <location>
        <begin position="162"/>
        <end position="348"/>
    </location>
</feature>
<dbReference type="GO" id="GO:0015074">
    <property type="term" value="P:DNA integration"/>
    <property type="evidence" value="ECO:0007669"/>
    <property type="project" value="InterPro"/>
</dbReference>
<sequence length="472" mass="55064">MRKIELTMIESKKYLVIKAVCEGKKQKNRACVELGLSKRQVNRLILAYREKGKSAFVHGNRSKRPTHAMSLETKRRIIEKYQSYGDLRPNVVHFCELLAEEENITYSDTTVRKLLYQAGFLSPKTQRATKRRLKQEAKQKKREAEKRGAKLPTASNFFEEPDKAHPSRARKKFKGELIQMDASQFPWFGQQETHLHVAIDDTSGDIVGAYFDTQETLNGYYHVLEQILEVHGIPFQFLTDKRTVFTYASSQSKKIEEDTFTQFGYACHQLGIAIETSSIPQAKGRVERLNQTLQSRLPIDLQRNQITSISQANRYLKRWIKRFNKQFGGLASESVFEKAPKPAQRNLLLARVSERVIDSGHHIRYQNNFYLPVEGDKEIYFTRKTKALVIEAFDGDIYLNIADNIYATRKLPKHEKHSKEFEMVPKTKKERRKYIPPQSHPWKLASFKQYLHKIGKSYEEFKRERNTSQPQL</sequence>
<dbReference type="Gene3D" id="3.30.420.10">
    <property type="entry name" value="Ribonuclease H-like superfamily/Ribonuclease H"/>
    <property type="match status" value="1"/>
</dbReference>
<dbReference type="PANTHER" id="PTHR35004">
    <property type="entry name" value="TRANSPOSASE RV3428C-RELATED"/>
    <property type="match status" value="1"/>
</dbReference>
<dbReference type="EMBL" id="FM204884">
    <property type="protein sequence ID" value="CAX00480.1"/>
    <property type="molecule type" value="Genomic_DNA"/>
</dbReference>
<evidence type="ECO:0000313" key="3">
    <source>
        <dbReference type="EMBL" id="CAX00480.1"/>
    </source>
</evidence>
<proteinExistence type="predicted"/>
<dbReference type="InterPro" id="IPR036397">
    <property type="entry name" value="RNaseH_sf"/>
</dbReference>
<accession>C0MF28</accession>
<dbReference type="InterPro" id="IPR047797">
    <property type="entry name" value="ISNCY_transpos"/>
</dbReference>
<organism evidence="4">
    <name type="scientific">Streptococcus equi subsp. zooepidemicus (strain H70)</name>
    <dbReference type="NCBI Taxonomy" id="553483"/>
    <lineage>
        <taxon>Bacteria</taxon>
        <taxon>Bacillati</taxon>
        <taxon>Bacillota</taxon>
        <taxon>Bacilli</taxon>
        <taxon>Lactobacillales</taxon>
        <taxon>Streptococcaceae</taxon>
        <taxon>Streptococcus</taxon>
    </lineage>
</organism>
<evidence type="ECO:0000256" key="1">
    <source>
        <dbReference type="SAM" id="MobiDB-lite"/>
    </source>
</evidence>
<dbReference type="Pfam" id="PF13551">
    <property type="entry name" value="HTH_29"/>
    <property type="match status" value="1"/>
</dbReference>
<dbReference type="GO" id="GO:0003676">
    <property type="term" value="F:nucleic acid binding"/>
    <property type="evidence" value="ECO:0007669"/>
    <property type="project" value="InterPro"/>
</dbReference>
<feature type="compositionally biased region" description="Basic and acidic residues" evidence="1">
    <location>
        <begin position="134"/>
        <end position="148"/>
    </location>
</feature>
<dbReference type="SUPFAM" id="SSF53098">
    <property type="entry name" value="Ribonuclease H-like"/>
    <property type="match status" value="1"/>
</dbReference>
<name>C0MF28_STRS7</name>
<dbReference type="InterPro" id="IPR012337">
    <property type="entry name" value="RNaseH-like_sf"/>
</dbReference>
<feature type="compositionally biased region" description="Basic and acidic residues" evidence="1">
    <location>
        <begin position="417"/>
        <end position="427"/>
    </location>
</feature>
<feature type="region of interest" description="Disordered" evidence="1">
    <location>
        <begin position="417"/>
        <end position="436"/>
    </location>
</feature>
<dbReference type="KEGG" id="seq:SZO_16920"/>
<dbReference type="Proteomes" id="UP000001368">
    <property type="component" value="Chromosome"/>
</dbReference>
<dbReference type="InterPro" id="IPR009057">
    <property type="entry name" value="Homeodomain-like_sf"/>
</dbReference>
<feature type="region of interest" description="Disordered" evidence="1">
    <location>
        <begin position="126"/>
        <end position="165"/>
    </location>
</feature>